<dbReference type="OrthoDB" id="9899478at2"/>
<reference evidence="1 2" key="1">
    <citation type="submission" date="2007-04" db="EMBL/GenBank/DDBJ databases">
        <authorList>
            <person name="Fulton L."/>
            <person name="Clifton S."/>
            <person name="Fulton B."/>
            <person name="Xu J."/>
            <person name="Minx P."/>
            <person name="Pepin K.H."/>
            <person name="Johnson M."/>
            <person name="Thiruvilangam P."/>
            <person name="Bhonagiri V."/>
            <person name="Nash W.E."/>
            <person name="Mardis E.R."/>
            <person name="Wilson R.K."/>
        </authorList>
    </citation>
    <scope>NUCLEOTIDE SEQUENCE [LARGE SCALE GENOMIC DNA]</scope>
    <source>
        <strain evidence="1 2">ATCC 29799</strain>
    </source>
</reference>
<proteinExistence type="predicted"/>
<accession>A6NS35</accession>
<dbReference type="AlphaFoldDB" id="A6NS35"/>
<dbReference type="STRING" id="411467.BACCAP_01013"/>
<keyword evidence="2" id="KW-1185">Reference proteome</keyword>
<reference evidence="1 2" key="2">
    <citation type="submission" date="2007-06" db="EMBL/GenBank/DDBJ databases">
        <title>Draft genome sequence of Pseudoflavonifractor capillosus ATCC 29799.</title>
        <authorList>
            <person name="Sudarsanam P."/>
            <person name="Ley R."/>
            <person name="Guruge J."/>
            <person name="Turnbaugh P.J."/>
            <person name="Mahowald M."/>
            <person name="Liep D."/>
            <person name="Gordon J."/>
        </authorList>
    </citation>
    <scope>NUCLEOTIDE SEQUENCE [LARGE SCALE GENOMIC DNA]</scope>
    <source>
        <strain evidence="1 2">ATCC 29799</strain>
    </source>
</reference>
<name>A6NS35_9FIRM</name>
<dbReference type="Proteomes" id="UP000003639">
    <property type="component" value="Unassembled WGS sequence"/>
</dbReference>
<evidence type="ECO:0000313" key="2">
    <source>
        <dbReference type="Proteomes" id="UP000003639"/>
    </source>
</evidence>
<sequence length="296" mass="34462">MEQFIMNNCKIANELRKYRDLTGCVNRAGLSDDPENYVEYVITRELSYMDMVTANAVYSLWRSGEGDNGFRAETIGQIMAGDMARRLRPEKQDEIEERLQKLAGTELYILADHDQQAMQEVYEGAFLPLTWETGRSRLRFRFQDGGQMPLYQYAEERNQLIRIPVSLLRDDEALGQTRLNNNDRTLLLRHYLLQELEIVHYPGNRIDEREVRLLKRDEMGCEYGLLWVLGLTEEGKNPAAEAKRIQQTVDQLLDNWRKSGYVTENQYQVLPEEKGYGVLLLNGDKAEKKGNKKEKK</sequence>
<dbReference type="EMBL" id="AAXG02000007">
    <property type="protein sequence ID" value="EDN01073.1"/>
    <property type="molecule type" value="Genomic_DNA"/>
</dbReference>
<dbReference type="RefSeq" id="WP_006571562.1">
    <property type="nucleotide sequence ID" value="NZ_AAXG02000007.1"/>
</dbReference>
<gene>
    <name evidence="1" type="ORF">BACCAP_01013</name>
</gene>
<protein>
    <submittedName>
        <fullName evidence="1">Uncharacterized protein</fullName>
    </submittedName>
</protein>
<organism evidence="1 2">
    <name type="scientific">Pseudoflavonifractor capillosus ATCC 29799</name>
    <dbReference type="NCBI Taxonomy" id="411467"/>
    <lineage>
        <taxon>Bacteria</taxon>
        <taxon>Bacillati</taxon>
        <taxon>Bacillota</taxon>
        <taxon>Clostridia</taxon>
        <taxon>Eubacteriales</taxon>
        <taxon>Oscillospiraceae</taxon>
        <taxon>Pseudoflavonifractor</taxon>
    </lineage>
</organism>
<evidence type="ECO:0000313" key="1">
    <source>
        <dbReference type="EMBL" id="EDN01073.1"/>
    </source>
</evidence>
<comment type="caution">
    <text evidence="1">The sequence shown here is derived from an EMBL/GenBank/DDBJ whole genome shotgun (WGS) entry which is preliminary data.</text>
</comment>